<feature type="chain" id="PRO_5042158077" evidence="1">
    <location>
        <begin position="17"/>
        <end position="109"/>
    </location>
</feature>
<sequence>MYSILISLAICLAASARLTVKSRQFLDHETAGTDTGISCTISQGCVGGDVASCINGKFIITQPCTGSTTCLTLPVNNSTTDSALFCSTTEIQTALFAEAFGGVENIPHD</sequence>
<evidence type="ECO:0000313" key="3">
    <source>
        <dbReference type="Proteomes" id="UP001215598"/>
    </source>
</evidence>
<protein>
    <submittedName>
        <fullName evidence="2">Uncharacterized protein</fullName>
    </submittedName>
</protein>
<keyword evidence="1" id="KW-0732">Signal</keyword>
<dbReference type="EMBL" id="JARKIB010000026">
    <property type="protein sequence ID" value="KAJ7765331.1"/>
    <property type="molecule type" value="Genomic_DNA"/>
</dbReference>
<evidence type="ECO:0000256" key="1">
    <source>
        <dbReference type="SAM" id="SignalP"/>
    </source>
</evidence>
<name>A0AAD7JI57_9AGAR</name>
<evidence type="ECO:0000313" key="2">
    <source>
        <dbReference type="EMBL" id="KAJ7765331.1"/>
    </source>
</evidence>
<reference evidence="2" key="1">
    <citation type="submission" date="2023-03" db="EMBL/GenBank/DDBJ databases">
        <title>Massive genome expansion in bonnet fungi (Mycena s.s.) driven by repeated elements and novel gene families across ecological guilds.</title>
        <authorList>
            <consortium name="Lawrence Berkeley National Laboratory"/>
            <person name="Harder C.B."/>
            <person name="Miyauchi S."/>
            <person name="Viragh M."/>
            <person name="Kuo A."/>
            <person name="Thoen E."/>
            <person name="Andreopoulos B."/>
            <person name="Lu D."/>
            <person name="Skrede I."/>
            <person name="Drula E."/>
            <person name="Henrissat B."/>
            <person name="Morin E."/>
            <person name="Kohler A."/>
            <person name="Barry K."/>
            <person name="LaButti K."/>
            <person name="Morin E."/>
            <person name="Salamov A."/>
            <person name="Lipzen A."/>
            <person name="Mereny Z."/>
            <person name="Hegedus B."/>
            <person name="Baldrian P."/>
            <person name="Stursova M."/>
            <person name="Weitz H."/>
            <person name="Taylor A."/>
            <person name="Grigoriev I.V."/>
            <person name="Nagy L.G."/>
            <person name="Martin F."/>
            <person name="Kauserud H."/>
        </authorList>
    </citation>
    <scope>NUCLEOTIDE SEQUENCE</scope>
    <source>
        <strain evidence="2">CBHHK182m</strain>
    </source>
</reference>
<keyword evidence="3" id="KW-1185">Reference proteome</keyword>
<accession>A0AAD7JI57</accession>
<feature type="signal peptide" evidence="1">
    <location>
        <begin position="1"/>
        <end position="16"/>
    </location>
</feature>
<dbReference type="Proteomes" id="UP001215598">
    <property type="component" value="Unassembled WGS sequence"/>
</dbReference>
<dbReference type="AlphaFoldDB" id="A0AAD7JI57"/>
<organism evidence="2 3">
    <name type="scientific">Mycena metata</name>
    <dbReference type="NCBI Taxonomy" id="1033252"/>
    <lineage>
        <taxon>Eukaryota</taxon>
        <taxon>Fungi</taxon>
        <taxon>Dikarya</taxon>
        <taxon>Basidiomycota</taxon>
        <taxon>Agaricomycotina</taxon>
        <taxon>Agaricomycetes</taxon>
        <taxon>Agaricomycetidae</taxon>
        <taxon>Agaricales</taxon>
        <taxon>Marasmiineae</taxon>
        <taxon>Mycenaceae</taxon>
        <taxon>Mycena</taxon>
    </lineage>
</organism>
<comment type="caution">
    <text evidence="2">The sequence shown here is derived from an EMBL/GenBank/DDBJ whole genome shotgun (WGS) entry which is preliminary data.</text>
</comment>
<gene>
    <name evidence="2" type="ORF">B0H16DRAFT_1883311</name>
</gene>
<proteinExistence type="predicted"/>